<dbReference type="InterPro" id="IPR027961">
    <property type="entry name" value="DUF4442"/>
</dbReference>
<dbReference type="EMBL" id="LDJI01000011">
    <property type="protein sequence ID" value="KRG64912.1"/>
    <property type="molecule type" value="Genomic_DNA"/>
</dbReference>
<evidence type="ECO:0000313" key="1">
    <source>
        <dbReference type="EMBL" id="KRG64912.1"/>
    </source>
</evidence>
<reference evidence="1 2" key="1">
    <citation type="submission" date="2015-05" db="EMBL/GenBank/DDBJ databases">
        <title>Genome sequencing and analysis of members of genus Stenotrophomonas.</title>
        <authorList>
            <person name="Patil P.P."/>
            <person name="Midha S."/>
            <person name="Patil P.B."/>
        </authorList>
    </citation>
    <scope>NUCLEOTIDE SEQUENCE [LARGE SCALE GENOMIC DNA]</scope>
    <source>
        <strain evidence="1 2">DSM 18929</strain>
    </source>
</reference>
<dbReference type="STRING" id="405444.ABB26_06050"/>
<dbReference type="InterPro" id="IPR029069">
    <property type="entry name" value="HotDog_dom_sf"/>
</dbReference>
<gene>
    <name evidence="1" type="ORF">ABB26_06050</name>
</gene>
<comment type="caution">
    <text evidence="1">The sequence shown here is derived from an EMBL/GenBank/DDBJ whole genome shotgun (WGS) entry which is preliminary data.</text>
</comment>
<dbReference type="SUPFAM" id="SSF54637">
    <property type="entry name" value="Thioesterase/thiol ester dehydrase-isomerase"/>
    <property type="match status" value="1"/>
</dbReference>
<evidence type="ECO:0000313" key="2">
    <source>
        <dbReference type="Proteomes" id="UP000050864"/>
    </source>
</evidence>
<dbReference type="CDD" id="cd03443">
    <property type="entry name" value="PaaI_thioesterase"/>
    <property type="match status" value="1"/>
</dbReference>
<protein>
    <recommendedName>
        <fullName evidence="3">Thioesterase</fullName>
    </recommendedName>
</protein>
<keyword evidence="2" id="KW-1185">Reference proteome</keyword>
<proteinExistence type="predicted"/>
<dbReference type="RefSeq" id="WP_057632780.1">
    <property type="nucleotide sequence ID" value="NZ_LDJI01000011.1"/>
</dbReference>
<dbReference type="OrthoDB" id="793353at2"/>
<name>A0A0R0C6F6_9GAMM</name>
<dbReference type="AlphaFoldDB" id="A0A0R0C6F6"/>
<accession>A0A0R0C6F6</accession>
<dbReference type="Pfam" id="PF14539">
    <property type="entry name" value="DUF4442"/>
    <property type="match status" value="1"/>
</dbReference>
<dbReference type="Proteomes" id="UP000050864">
    <property type="component" value="Unassembled WGS sequence"/>
</dbReference>
<evidence type="ECO:0008006" key="3">
    <source>
        <dbReference type="Google" id="ProtNLM"/>
    </source>
</evidence>
<organism evidence="1 2">
    <name type="scientific">Stenotrophomonas humi</name>
    <dbReference type="NCBI Taxonomy" id="405444"/>
    <lineage>
        <taxon>Bacteria</taxon>
        <taxon>Pseudomonadati</taxon>
        <taxon>Pseudomonadota</taxon>
        <taxon>Gammaproteobacteria</taxon>
        <taxon>Lysobacterales</taxon>
        <taxon>Lysobacteraceae</taxon>
        <taxon>Stenotrophomonas</taxon>
    </lineage>
</organism>
<sequence length="159" mass="17347">MAAPLLSLYRRFIRWPAGNWLFSRAVCFKAPYFASISPTITRLEPGRCEGVIRQRRRISNHIGTVHAIAMCNLAELVAGVMVDATLPVDMRWIPKGMEVKYQAKALGVLKAVATPALPIVSATAGYDLPVEVSVTDAAGNEVFHATIAMWVSPRPSRTG</sequence>
<dbReference type="PATRIC" id="fig|405444.3.peg.211"/>
<dbReference type="Gene3D" id="3.10.129.10">
    <property type="entry name" value="Hotdog Thioesterase"/>
    <property type="match status" value="1"/>
</dbReference>